<sequence>MFSAKVILVVAAAVIVGIDVYWAKQLDFPQKIYDGLRQSLNIWQEKNFTPRMPYKEFRSIVESNGATSRFERVKLVDSNYAGIYFEVKEKGQTGSYRVYVPSDARDGLFDKLAAKGILVDFEYSCI</sequence>
<name>A0A8J7PL50_9BACT</name>
<dbReference type="Proteomes" id="UP000664277">
    <property type="component" value="Unassembled WGS sequence"/>
</dbReference>
<keyword evidence="1" id="KW-0472">Membrane</keyword>
<dbReference type="EMBL" id="JAFLCK010000041">
    <property type="protein sequence ID" value="MBN8662508.1"/>
    <property type="molecule type" value="Genomic_DNA"/>
</dbReference>
<keyword evidence="1" id="KW-0812">Transmembrane</keyword>
<evidence type="ECO:0000313" key="2">
    <source>
        <dbReference type="EMBL" id="MBN8662508.1"/>
    </source>
</evidence>
<protein>
    <submittedName>
        <fullName evidence="2">Uncharacterized protein</fullName>
    </submittedName>
</protein>
<accession>A0A8J7PL50</accession>
<reference evidence="2" key="1">
    <citation type="submission" date="2021-02" db="EMBL/GenBank/DDBJ databases">
        <title>Genome-Resolved Metagenomics of a Microbial Community Performing Photosynthetic Biological Nutrient Removal.</title>
        <authorList>
            <person name="Mcdaniel E.A."/>
        </authorList>
    </citation>
    <scope>NUCLEOTIDE SEQUENCE</scope>
    <source>
        <strain evidence="2">UWPOB_OBS1</strain>
    </source>
</reference>
<organism evidence="2 3">
    <name type="scientific">Candidatus Obscuribacter phosphatis</name>
    <dbReference type="NCBI Taxonomy" id="1906157"/>
    <lineage>
        <taxon>Bacteria</taxon>
        <taxon>Bacillati</taxon>
        <taxon>Candidatus Melainabacteria</taxon>
        <taxon>Candidatus Obscuribacterales</taxon>
        <taxon>Candidatus Obscuribacteraceae</taxon>
        <taxon>Candidatus Obscuribacter</taxon>
    </lineage>
</organism>
<proteinExistence type="predicted"/>
<evidence type="ECO:0000313" key="3">
    <source>
        <dbReference type="Proteomes" id="UP000664277"/>
    </source>
</evidence>
<evidence type="ECO:0000256" key="1">
    <source>
        <dbReference type="SAM" id="Phobius"/>
    </source>
</evidence>
<comment type="caution">
    <text evidence="2">The sequence shown here is derived from an EMBL/GenBank/DDBJ whole genome shotgun (WGS) entry which is preliminary data.</text>
</comment>
<feature type="transmembrane region" description="Helical" evidence="1">
    <location>
        <begin position="6"/>
        <end position="23"/>
    </location>
</feature>
<gene>
    <name evidence="2" type="ORF">J0M35_19225</name>
</gene>
<keyword evidence="1" id="KW-1133">Transmembrane helix</keyword>
<dbReference type="AlphaFoldDB" id="A0A8J7PL50"/>